<evidence type="ECO:0000256" key="4">
    <source>
        <dbReference type="ARBA" id="ARBA00007837"/>
    </source>
</evidence>
<dbReference type="AlphaFoldDB" id="A0A7D3XJY2"/>
<evidence type="ECO:0000256" key="2">
    <source>
        <dbReference type="ARBA" id="ARBA00002988"/>
    </source>
</evidence>
<evidence type="ECO:0000259" key="15">
    <source>
        <dbReference type="Pfam" id="PF01326"/>
    </source>
</evidence>
<evidence type="ECO:0000256" key="13">
    <source>
        <dbReference type="ARBA" id="ARBA00033470"/>
    </source>
</evidence>
<evidence type="ECO:0000256" key="11">
    <source>
        <dbReference type="ARBA" id="ARBA00022840"/>
    </source>
</evidence>
<dbReference type="GO" id="GO:0046872">
    <property type="term" value="F:metal ion binding"/>
    <property type="evidence" value="ECO:0007669"/>
    <property type="project" value="UniProtKB-KW"/>
</dbReference>
<gene>
    <name evidence="16" type="ORF">GXN76_14275</name>
</gene>
<dbReference type="SUPFAM" id="SSF56059">
    <property type="entry name" value="Glutathione synthetase ATP-binding domain-like"/>
    <property type="match status" value="1"/>
</dbReference>
<dbReference type="Pfam" id="PF01326">
    <property type="entry name" value="PPDK_N"/>
    <property type="match status" value="1"/>
</dbReference>
<keyword evidence="12" id="KW-0460">Magnesium</keyword>
<dbReference type="PANTHER" id="PTHR43030">
    <property type="entry name" value="PHOSPHOENOLPYRUVATE SYNTHASE"/>
    <property type="match status" value="1"/>
</dbReference>
<sequence>MFTASLQLVDRYEATGGKAKNLSILTRHQLPVPDGFVITTDAFSHCMKTNQLTPENSEYMEEKILNAIIPQPIVTQVESAFHQLMDSYNSVAVRSSSQAEDLKEASFAGQYQSYLHVQSAPELLEKVKACWASLFTPQVVQYVKNMNLSMENLSMGVIVQGLVDAELSGVIFSANPVTNNSREIMINASYGLGETIVSGMVTPDCYLVDKETWRLHKERGEKEIKMITAERGTQTLETTIQERNRFCLSDRQIFNLADLTKKVEAIYHHPVDIEFAIENEQIYLLQVRPITTV</sequence>
<keyword evidence="8" id="KW-0479">Metal-binding</keyword>
<proteinExistence type="inferred from homology"/>
<dbReference type="InterPro" id="IPR002192">
    <property type="entry name" value="PPDK_AMP/ATP-bd"/>
</dbReference>
<evidence type="ECO:0000256" key="5">
    <source>
        <dbReference type="ARBA" id="ARBA00011996"/>
    </source>
</evidence>
<dbReference type="Proteomes" id="UP000503088">
    <property type="component" value="Chromosome"/>
</dbReference>
<comment type="function">
    <text evidence="2">Catalyzes the phosphorylation of pyruvate to phosphoenolpyruvate.</text>
</comment>
<organism evidence="16 17">
    <name type="scientific">Kroppenstedtia pulmonis</name>
    <dbReference type="NCBI Taxonomy" id="1380685"/>
    <lineage>
        <taxon>Bacteria</taxon>
        <taxon>Bacillati</taxon>
        <taxon>Bacillota</taxon>
        <taxon>Bacilli</taxon>
        <taxon>Bacillales</taxon>
        <taxon>Thermoactinomycetaceae</taxon>
        <taxon>Kroppenstedtia</taxon>
    </lineage>
</organism>
<feature type="domain" description="Pyruvate phosphate dikinase AMP/ATP-binding" evidence="15">
    <location>
        <begin position="14"/>
        <end position="292"/>
    </location>
</feature>
<protein>
    <recommendedName>
        <fullName evidence="6">Phosphoenolpyruvate synthase</fullName>
        <ecNumber evidence="5">2.7.9.2</ecNumber>
    </recommendedName>
    <alternativeName>
        <fullName evidence="13">Pyruvate, water dikinase</fullName>
    </alternativeName>
</protein>
<comment type="cofactor">
    <cofactor evidence="1">
        <name>Mg(2+)</name>
        <dbReference type="ChEBI" id="CHEBI:18420"/>
    </cofactor>
</comment>
<evidence type="ECO:0000313" key="16">
    <source>
        <dbReference type="EMBL" id="QKG85504.1"/>
    </source>
</evidence>
<comment type="similarity">
    <text evidence="4">Belongs to the PEP-utilizing enzyme family.</text>
</comment>
<keyword evidence="7" id="KW-0808">Transferase</keyword>
<evidence type="ECO:0000256" key="14">
    <source>
        <dbReference type="ARBA" id="ARBA00047700"/>
    </source>
</evidence>
<evidence type="ECO:0000256" key="6">
    <source>
        <dbReference type="ARBA" id="ARBA00021623"/>
    </source>
</evidence>
<evidence type="ECO:0000256" key="12">
    <source>
        <dbReference type="ARBA" id="ARBA00022842"/>
    </source>
</evidence>
<dbReference type="InterPro" id="IPR013815">
    <property type="entry name" value="ATP_grasp_subdomain_1"/>
</dbReference>
<keyword evidence="10" id="KW-0418">Kinase</keyword>
<evidence type="ECO:0000256" key="8">
    <source>
        <dbReference type="ARBA" id="ARBA00022723"/>
    </source>
</evidence>
<evidence type="ECO:0000256" key="1">
    <source>
        <dbReference type="ARBA" id="ARBA00001946"/>
    </source>
</evidence>
<accession>A0A7D3XJY2</accession>
<dbReference type="KEGG" id="kpul:GXN76_14275"/>
<name>A0A7D3XJY2_9BACL</name>
<evidence type="ECO:0000256" key="3">
    <source>
        <dbReference type="ARBA" id="ARBA00004742"/>
    </source>
</evidence>
<comment type="catalytic activity">
    <reaction evidence="14">
        <text>pyruvate + ATP + H2O = phosphoenolpyruvate + AMP + phosphate + 2 H(+)</text>
        <dbReference type="Rhea" id="RHEA:11364"/>
        <dbReference type="ChEBI" id="CHEBI:15361"/>
        <dbReference type="ChEBI" id="CHEBI:15377"/>
        <dbReference type="ChEBI" id="CHEBI:15378"/>
        <dbReference type="ChEBI" id="CHEBI:30616"/>
        <dbReference type="ChEBI" id="CHEBI:43474"/>
        <dbReference type="ChEBI" id="CHEBI:58702"/>
        <dbReference type="ChEBI" id="CHEBI:456215"/>
        <dbReference type="EC" id="2.7.9.2"/>
    </reaction>
</comment>
<evidence type="ECO:0000256" key="10">
    <source>
        <dbReference type="ARBA" id="ARBA00022777"/>
    </source>
</evidence>
<dbReference type="EC" id="2.7.9.2" evidence="5"/>
<comment type="pathway">
    <text evidence="3">Carbohydrate biosynthesis; gluconeogenesis.</text>
</comment>
<dbReference type="GO" id="GO:0008986">
    <property type="term" value="F:pyruvate, water dikinase activity"/>
    <property type="evidence" value="ECO:0007669"/>
    <property type="project" value="UniProtKB-EC"/>
</dbReference>
<dbReference type="Gene3D" id="3.30.1490.20">
    <property type="entry name" value="ATP-grasp fold, A domain"/>
    <property type="match status" value="1"/>
</dbReference>
<evidence type="ECO:0000313" key="17">
    <source>
        <dbReference type="Proteomes" id="UP000503088"/>
    </source>
</evidence>
<reference evidence="16 17" key="1">
    <citation type="submission" date="2020-01" db="EMBL/GenBank/DDBJ databases">
        <authorList>
            <person name="Gulvik C.A."/>
            <person name="Batra D.G."/>
        </authorList>
    </citation>
    <scope>NUCLEOTIDE SEQUENCE [LARGE SCALE GENOMIC DNA]</scope>
    <source>
        <strain evidence="16 17">W9323</strain>
    </source>
</reference>
<dbReference type="GO" id="GO:0005524">
    <property type="term" value="F:ATP binding"/>
    <property type="evidence" value="ECO:0007669"/>
    <property type="project" value="UniProtKB-KW"/>
</dbReference>
<keyword evidence="17" id="KW-1185">Reference proteome</keyword>
<dbReference type="EMBL" id="CP048104">
    <property type="protein sequence ID" value="QKG85504.1"/>
    <property type="molecule type" value="Genomic_DNA"/>
</dbReference>
<dbReference type="RefSeq" id="WP_173224214.1">
    <property type="nucleotide sequence ID" value="NZ_CP048104.1"/>
</dbReference>
<evidence type="ECO:0000256" key="9">
    <source>
        <dbReference type="ARBA" id="ARBA00022741"/>
    </source>
</evidence>
<dbReference type="InterPro" id="IPR006319">
    <property type="entry name" value="PEP_synth"/>
</dbReference>
<keyword evidence="11" id="KW-0067">ATP-binding</keyword>
<keyword evidence="9" id="KW-0547">Nucleotide-binding</keyword>
<evidence type="ECO:0000256" key="7">
    <source>
        <dbReference type="ARBA" id="ARBA00022679"/>
    </source>
</evidence>
<dbReference type="PANTHER" id="PTHR43030:SF1">
    <property type="entry name" value="PHOSPHOENOLPYRUVATE SYNTHASE"/>
    <property type="match status" value="1"/>
</dbReference>
<dbReference type="Gene3D" id="3.30.470.20">
    <property type="entry name" value="ATP-grasp fold, B domain"/>
    <property type="match status" value="1"/>
</dbReference>